<evidence type="ECO:0000313" key="3">
    <source>
        <dbReference type="EMBL" id="CAA2934648.1"/>
    </source>
</evidence>
<feature type="region of interest" description="Disordered" evidence="1">
    <location>
        <begin position="75"/>
        <end position="143"/>
    </location>
</feature>
<dbReference type="PANTHER" id="PTHR34959">
    <property type="entry name" value="PROTEIN LAZY 1"/>
    <property type="match status" value="1"/>
</dbReference>
<feature type="signal peptide" evidence="2">
    <location>
        <begin position="1"/>
        <end position="21"/>
    </location>
</feature>
<dbReference type="AlphaFoldDB" id="A0A8S0PA38"/>
<feature type="compositionally biased region" description="Basic and acidic residues" evidence="1">
    <location>
        <begin position="79"/>
        <end position="88"/>
    </location>
</feature>
<evidence type="ECO:0000256" key="1">
    <source>
        <dbReference type="SAM" id="MobiDB-lite"/>
    </source>
</evidence>
<gene>
    <name evidence="3" type="ORF">OLEA9_A107487</name>
</gene>
<dbReference type="PANTHER" id="PTHR34959:SF3">
    <property type="entry name" value="PROTEIN LAZY 1"/>
    <property type="match status" value="1"/>
</dbReference>
<feature type="compositionally biased region" description="Basic and acidic residues" evidence="1">
    <location>
        <begin position="108"/>
        <end position="118"/>
    </location>
</feature>
<name>A0A8S0PA38_OLEEU</name>
<dbReference type="InterPro" id="IPR038928">
    <property type="entry name" value="LAZY1"/>
</dbReference>
<accession>A0A8S0PA38</accession>
<keyword evidence="2" id="KW-0732">Signal</keyword>
<reference evidence="3 4" key="1">
    <citation type="submission" date="2019-12" db="EMBL/GenBank/DDBJ databases">
        <authorList>
            <person name="Alioto T."/>
            <person name="Alioto T."/>
            <person name="Gomez Garrido J."/>
        </authorList>
    </citation>
    <scope>NUCLEOTIDE SEQUENCE [LARGE SCALE GENOMIC DNA]</scope>
</reference>
<keyword evidence="4" id="KW-1185">Reference proteome</keyword>
<protein>
    <submittedName>
        <fullName evidence="3">Uncharacterized protein</fullName>
    </submittedName>
</protein>
<sequence length="143" mass="15975">MASSSRVIFCMFLFLKRFMYSDVALSLLGWMHRKFRQNTGETQNDFSIENAAINENGGIICPLQIYLFGSAIGSPETEAPAKKEHRTSLGDLFQKTKLAEENPGGKSNKTEKQTDKSGHITKRLIKRRMLHASTRGFTESSGG</sequence>
<feature type="compositionally biased region" description="Basic residues" evidence="1">
    <location>
        <begin position="119"/>
        <end position="130"/>
    </location>
</feature>
<organism evidence="3 4">
    <name type="scientific">Olea europaea subsp. europaea</name>
    <dbReference type="NCBI Taxonomy" id="158383"/>
    <lineage>
        <taxon>Eukaryota</taxon>
        <taxon>Viridiplantae</taxon>
        <taxon>Streptophyta</taxon>
        <taxon>Embryophyta</taxon>
        <taxon>Tracheophyta</taxon>
        <taxon>Spermatophyta</taxon>
        <taxon>Magnoliopsida</taxon>
        <taxon>eudicotyledons</taxon>
        <taxon>Gunneridae</taxon>
        <taxon>Pentapetalae</taxon>
        <taxon>asterids</taxon>
        <taxon>lamiids</taxon>
        <taxon>Lamiales</taxon>
        <taxon>Oleaceae</taxon>
        <taxon>Oleeae</taxon>
        <taxon>Olea</taxon>
    </lineage>
</organism>
<proteinExistence type="predicted"/>
<comment type="caution">
    <text evidence="3">The sequence shown here is derived from an EMBL/GenBank/DDBJ whole genome shotgun (WGS) entry which is preliminary data.</text>
</comment>
<feature type="chain" id="PRO_5035737867" evidence="2">
    <location>
        <begin position="22"/>
        <end position="143"/>
    </location>
</feature>
<evidence type="ECO:0000256" key="2">
    <source>
        <dbReference type="SAM" id="SignalP"/>
    </source>
</evidence>
<dbReference type="Proteomes" id="UP000594638">
    <property type="component" value="Unassembled WGS sequence"/>
</dbReference>
<dbReference type="OrthoDB" id="780166at2759"/>
<dbReference type="GO" id="GO:2000012">
    <property type="term" value="P:regulation of auxin polar transport"/>
    <property type="evidence" value="ECO:0007669"/>
    <property type="project" value="InterPro"/>
</dbReference>
<dbReference type="EMBL" id="CACTIH010000017">
    <property type="protein sequence ID" value="CAA2934648.1"/>
    <property type="molecule type" value="Genomic_DNA"/>
</dbReference>
<evidence type="ECO:0000313" key="4">
    <source>
        <dbReference type="Proteomes" id="UP000594638"/>
    </source>
</evidence>
<dbReference type="GO" id="GO:0009630">
    <property type="term" value="P:gravitropism"/>
    <property type="evidence" value="ECO:0007669"/>
    <property type="project" value="InterPro"/>
</dbReference>
<dbReference type="Gramene" id="OE9A107487T1">
    <property type="protein sequence ID" value="OE9A107487C1"/>
    <property type="gene ID" value="OE9A107487"/>
</dbReference>